<evidence type="ECO:0000256" key="1">
    <source>
        <dbReference type="ARBA" id="ARBA00022603"/>
    </source>
</evidence>
<dbReference type="GO" id="GO:0008171">
    <property type="term" value="F:O-methyltransferase activity"/>
    <property type="evidence" value="ECO:0007669"/>
    <property type="project" value="InterPro"/>
</dbReference>
<reference evidence="4" key="1">
    <citation type="submission" date="2020-03" db="EMBL/GenBank/DDBJ databases">
        <title>Psychroflexus Maritimus sp. nov., isolate from marine sediment.</title>
        <authorList>
            <person name="Zhong Y.-L."/>
        </authorList>
    </citation>
    <scope>NUCLEOTIDE SEQUENCE</scope>
    <source>
        <strain evidence="4">C1</strain>
    </source>
</reference>
<dbReference type="PANTHER" id="PTHR10509">
    <property type="entry name" value="O-METHYLTRANSFERASE-RELATED"/>
    <property type="match status" value="1"/>
</dbReference>
<proteinExistence type="predicted"/>
<organism evidence="4 5">
    <name type="scientific">Psychroflexus maritimus</name>
    <dbReference type="NCBI Taxonomy" id="2714865"/>
    <lineage>
        <taxon>Bacteria</taxon>
        <taxon>Pseudomonadati</taxon>
        <taxon>Bacteroidota</taxon>
        <taxon>Flavobacteriia</taxon>
        <taxon>Flavobacteriales</taxon>
        <taxon>Flavobacteriaceae</taxon>
        <taxon>Psychroflexus</taxon>
    </lineage>
</organism>
<dbReference type="InterPro" id="IPR050362">
    <property type="entry name" value="Cation-dep_OMT"/>
</dbReference>
<dbReference type="CDD" id="cd02440">
    <property type="entry name" value="AdoMet_MTases"/>
    <property type="match status" value="1"/>
</dbReference>
<evidence type="ECO:0000313" key="4">
    <source>
        <dbReference type="EMBL" id="NGZ89541.1"/>
    </source>
</evidence>
<dbReference type="PANTHER" id="PTHR10509:SF14">
    <property type="entry name" value="CAFFEOYL-COA O-METHYLTRANSFERASE 3-RELATED"/>
    <property type="match status" value="1"/>
</dbReference>
<keyword evidence="3" id="KW-0949">S-adenosyl-L-methionine</keyword>
<comment type="caution">
    <text evidence="4">The sequence shown here is derived from an EMBL/GenBank/DDBJ whole genome shotgun (WGS) entry which is preliminary data.</text>
</comment>
<dbReference type="RefSeq" id="WP_166399805.1">
    <property type="nucleotide sequence ID" value="NZ_JAANAS010000039.1"/>
</dbReference>
<dbReference type="InterPro" id="IPR029063">
    <property type="entry name" value="SAM-dependent_MTases_sf"/>
</dbReference>
<dbReference type="PROSITE" id="PS51682">
    <property type="entry name" value="SAM_OMT_I"/>
    <property type="match status" value="1"/>
</dbReference>
<keyword evidence="2" id="KW-0808">Transferase</keyword>
<accession>A0A967E699</accession>
<dbReference type="SUPFAM" id="SSF53335">
    <property type="entry name" value="S-adenosyl-L-methionine-dependent methyltransferases"/>
    <property type="match status" value="1"/>
</dbReference>
<dbReference type="EMBL" id="JAANAS010000039">
    <property type="protein sequence ID" value="NGZ89541.1"/>
    <property type="molecule type" value="Genomic_DNA"/>
</dbReference>
<dbReference type="Gene3D" id="3.40.50.150">
    <property type="entry name" value="Vaccinia Virus protein VP39"/>
    <property type="match status" value="1"/>
</dbReference>
<evidence type="ECO:0000256" key="2">
    <source>
        <dbReference type="ARBA" id="ARBA00022679"/>
    </source>
</evidence>
<dbReference type="GO" id="GO:0008757">
    <property type="term" value="F:S-adenosylmethionine-dependent methyltransferase activity"/>
    <property type="evidence" value="ECO:0007669"/>
    <property type="project" value="TreeGrafter"/>
</dbReference>
<evidence type="ECO:0000313" key="5">
    <source>
        <dbReference type="Proteomes" id="UP000643701"/>
    </source>
</evidence>
<dbReference type="InterPro" id="IPR002935">
    <property type="entry name" value="SAM_O-MeTrfase"/>
</dbReference>
<gene>
    <name evidence="4" type="ORF">G7034_04670</name>
</gene>
<keyword evidence="1" id="KW-0489">Methyltransferase</keyword>
<keyword evidence="5" id="KW-1185">Reference proteome</keyword>
<evidence type="ECO:0000256" key="3">
    <source>
        <dbReference type="ARBA" id="ARBA00022691"/>
    </source>
</evidence>
<dbReference type="GO" id="GO:0032259">
    <property type="term" value="P:methylation"/>
    <property type="evidence" value="ECO:0007669"/>
    <property type="project" value="UniProtKB-KW"/>
</dbReference>
<dbReference type="Pfam" id="PF01596">
    <property type="entry name" value="Methyltransf_3"/>
    <property type="match status" value="1"/>
</dbReference>
<protein>
    <submittedName>
        <fullName evidence="4">O-methyltransferase</fullName>
    </submittedName>
</protein>
<name>A0A967E699_9FLAO</name>
<sequence>MDFLPEEISQYVEEHSQAEPKVLKELNRETWQKVLQPRMLSGHLQGRVLSMLTKLISPKVILEIGTYTGYSAICMAEGLPEGGKIISIDRNEELEEIQQKYFSKSGYADKIQQIYGNALDEIPKLNEKFDLVFVDADKSNYANYYDLVIEKMNPGGVILSDNVLWSGKVTETPKEKDIDTTALIQYNKKINEDKRVETVLLPIRDGLTITRVK</sequence>
<dbReference type="AlphaFoldDB" id="A0A967E699"/>
<dbReference type="Proteomes" id="UP000643701">
    <property type="component" value="Unassembled WGS sequence"/>
</dbReference>